<name>A0A397V280_9GLOM</name>
<dbReference type="OrthoDB" id="10404498at2759"/>
<dbReference type="EMBL" id="QKWP01000924">
    <property type="protein sequence ID" value="RIB13426.1"/>
    <property type="molecule type" value="Genomic_DNA"/>
</dbReference>
<evidence type="ECO:0000313" key="2">
    <source>
        <dbReference type="Proteomes" id="UP000266673"/>
    </source>
</evidence>
<organism evidence="1 2">
    <name type="scientific">Gigaspora rosea</name>
    <dbReference type="NCBI Taxonomy" id="44941"/>
    <lineage>
        <taxon>Eukaryota</taxon>
        <taxon>Fungi</taxon>
        <taxon>Fungi incertae sedis</taxon>
        <taxon>Mucoromycota</taxon>
        <taxon>Glomeromycotina</taxon>
        <taxon>Glomeromycetes</taxon>
        <taxon>Diversisporales</taxon>
        <taxon>Gigasporaceae</taxon>
        <taxon>Gigaspora</taxon>
    </lineage>
</organism>
<dbReference type="AlphaFoldDB" id="A0A397V280"/>
<protein>
    <submittedName>
        <fullName evidence="1">Uncharacterized protein</fullName>
    </submittedName>
</protein>
<gene>
    <name evidence="1" type="ORF">C2G38_2197856</name>
</gene>
<keyword evidence="2" id="KW-1185">Reference proteome</keyword>
<sequence>MPLDELEVPVIFELNEVSANCLEKPSSLLAPSIQKRRTVVIHNRKRKISRKSVQHEGSINTLLSNKAIIRSELEKLFEEK</sequence>
<proteinExistence type="predicted"/>
<reference evidence="1 2" key="1">
    <citation type="submission" date="2018-06" db="EMBL/GenBank/DDBJ databases">
        <title>Comparative genomics reveals the genomic features of Rhizophagus irregularis, R. cerebriforme, R. diaphanum and Gigaspora rosea, and their symbiotic lifestyle signature.</title>
        <authorList>
            <person name="Morin E."/>
            <person name="San Clemente H."/>
            <person name="Chen E.C.H."/>
            <person name="De La Providencia I."/>
            <person name="Hainaut M."/>
            <person name="Kuo A."/>
            <person name="Kohler A."/>
            <person name="Murat C."/>
            <person name="Tang N."/>
            <person name="Roy S."/>
            <person name="Loubradou J."/>
            <person name="Henrissat B."/>
            <person name="Grigoriev I.V."/>
            <person name="Corradi N."/>
            <person name="Roux C."/>
            <person name="Martin F.M."/>
        </authorList>
    </citation>
    <scope>NUCLEOTIDE SEQUENCE [LARGE SCALE GENOMIC DNA]</scope>
    <source>
        <strain evidence="1 2">DAOM 194757</strain>
    </source>
</reference>
<dbReference type="Proteomes" id="UP000266673">
    <property type="component" value="Unassembled WGS sequence"/>
</dbReference>
<evidence type="ECO:0000313" key="1">
    <source>
        <dbReference type="EMBL" id="RIB13426.1"/>
    </source>
</evidence>
<comment type="caution">
    <text evidence="1">The sequence shown here is derived from an EMBL/GenBank/DDBJ whole genome shotgun (WGS) entry which is preliminary data.</text>
</comment>
<accession>A0A397V280</accession>